<keyword evidence="3" id="KW-0862">Zinc</keyword>
<dbReference type="SUPFAM" id="SSF144232">
    <property type="entry name" value="HIT/MYND zinc finger-like"/>
    <property type="match status" value="1"/>
</dbReference>
<dbReference type="PROSITE" id="PS50865">
    <property type="entry name" value="ZF_MYND_2"/>
    <property type="match status" value="1"/>
</dbReference>
<evidence type="ECO:0000256" key="1">
    <source>
        <dbReference type="ARBA" id="ARBA00022723"/>
    </source>
</evidence>
<dbReference type="Gene3D" id="6.10.140.2220">
    <property type="match status" value="1"/>
</dbReference>
<gene>
    <name evidence="7" type="ORF">IMSHALPRED_001761</name>
</gene>
<sequence length="247" mass="27752">MTSIQPASNPSQRVCSSCGQEEGEDRFKTCAKCNTVLYCSRDCQTAHWKFHKKECRKPNNDTKQQPSKTPKLGSWDEKLYKPTTPSSSLRGKPTLEEVKEISDELPEITRRMYDEPQNLMHLVLRATRFLTLGFADLAAGDAYKAVRLLDATLRCLLGGSTSNYEDLSGRSLEIEAASANAANLQRTGYRLLLATLFDIGDERSAKAIIQEARVRYPTHPDLEEIEKSLAIRLEEARKTSQLKIVQA</sequence>
<reference evidence="7" key="1">
    <citation type="submission" date="2021-03" db="EMBL/GenBank/DDBJ databases">
        <authorList>
            <person name="Tagirdzhanova G."/>
        </authorList>
    </citation>
    <scope>NUCLEOTIDE SEQUENCE</scope>
</reference>
<feature type="domain" description="MYND-type" evidence="6">
    <location>
        <begin position="15"/>
        <end position="55"/>
    </location>
</feature>
<proteinExistence type="predicted"/>
<dbReference type="EMBL" id="CAJPDT010000127">
    <property type="protein sequence ID" value="CAF9940124.1"/>
    <property type="molecule type" value="Genomic_DNA"/>
</dbReference>
<name>A0A8H3J3X6_9LECA</name>
<keyword evidence="2 4" id="KW-0863">Zinc-finger</keyword>
<dbReference type="Proteomes" id="UP000664534">
    <property type="component" value="Unassembled WGS sequence"/>
</dbReference>
<dbReference type="Pfam" id="PF01753">
    <property type="entry name" value="zf-MYND"/>
    <property type="match status" value="1"/>
</dbReference>
<evidence type="ECO:0000256" key="3">
    <source>
        <dbReference type="ARBA" id="ARBA00022833"/>
    </source>
</evidence>
<feature type="region of interest" description="Disordered" evidence="5">
    <location>
        <begin position="56"/>
        <end position="91"/>
    </location>
</feature>
<evidence type="ECO:0000259" key="6">
    <source>
        <dbReference type="PROSITE" id="PS50865"/>
    </source>
</evidence>
<keyword evidence="1" id="KW-0479">Metal-binding</keyword>
<comment type="caution">
    <text evidence="7">The sequence shown here is derived from an EMBL/GenBank/DDBJ whole genome shotgun (WGS) entry which is preliminary data.</text>
</comment>
<protein>
    <recommendedName>
        <fullName evidence="6">MYND-type domain-containing protein</fullName>
    </recommendedName>
</protein>
<dbReference type="GO" id="GO:0008270">
    <property type="term" value="F:zinc ion binding"/>
    <property type="evidence" value="ECO:0007669"/>
    <property type="project" value="UniProtKB-KW"/>
</dbReference>
<evidence type="ECO:0000313" key="8">
    <source>
        <dbReference type="Proteomes" id="UP000664534"/>
    </source>
</evidence>
<dbReference type="InterPro" id="IPR002893">
    <property type="entry name" value="Znf_MYND"/>
</dbReference>
<evidence type="ECO:0000256" key="2">
    <source>
        <dbReference type="ARBA" id="ARBA00022771"/>
    </source>
</evidence>
<dbReference type="PROSITE" id="PS01360">
    <property type="entry name" value="ZF_MYND_1"/>
    <property type="match status" value="1"/>
</dbReference>
<evidence type="ECO:0000313" key="7">
    <source>
        <dbReference type="EMBL" id="CAF9940124.1"/>
    </source>
</evidence>
<evidence type="ECO:0000256" key="4">
    <source>
        <dbReference type="PROSITE-ProRule" id="PRU00134"/>
    </source>
</evidence>
<evidence type="ECO:0000256" key="5">
    <source>
        <dbReference type="SAM" id="MobiDB-lite"/>
    </source>
</evidence>
<dbReference type="AlphaFoldDB" id="A0A8H3J3X6"/>
<accession>A0A8H3J3X6</accession>
<dbReference type="OrthoDB" id="432970at2759"/>
<keyword evidence="8" id="KW-1185">Reference proteome</keyword>
<organism evidence="7 8">
    <name type="scientific">Imshaugia aleurites</name>
    <dbReference type="NCBI Taxonomy" id="172621"/>
    <lineage>
        <taxon>Eukaryota</taxon>
        <taxon>Fungi</taxon>
        <taxon>Dikarya</taxon>
        <taxon>Ascomycota</taxon>
        <taxon>Pezizomycotina</taxon>
        <taxon>Lecanoromycetes</taxon>
        <taxon>OSLEUM clade</taxon>
        <taxon>Lecanoromycetidae</taxon>
        <taxon>Lecanorales</taxon>
        <taxon>Lecanorineae</taxon>
        <taxon>Parmeliaceae</taxon>
        <taxon>Imshaugia</taxon>
    </lineage>
</organism>